<comment type="subcellular location">
    <subcellularLocation>
        <location evidence="1">Membrane</location>
        <topology evidence="1">Multi-pass membrane protein</topology>
    </subcellularLocation>
</comment>
<comment type="caution">
    <text evidence="7">The sequence shown here is derived from an EMBL/GenBank/DDBJ whole genome shotgun (WGS) entry which is preliminary data.</text>
</comment>
<keyword evidence="4 6" id="KW-1133">Transmembrane helix</keyword>
<name>A0A834PKM1_MARMO</name>
<protein>
    <submittedName>
        <fullName evidence="7">Uncharacterized protein</fullName>
    </submittedName>
</protein>
<keyword evidence="2" id="KW-0813">Transport</keyword>
<reference evidence="7" key="1">
    <citation type="submission" date="2020-08" db="EMBL/GenBank/DDBJ databases">
        <authorList>
            <person name="Shumante A."/>
            <person name="Zimin A.V."/>
            <person name="Puiu D."/>
            <person name="Salzberg S.L."/>
        </authorList>
    </citation>
    <scope>NUCLEOTIDE SEQUENCE</scope>
    <source>
        <strain evidence="7">WC2-LM</strain>
        <tissue evidence="7">Liver</tissue>
    </source>
</reference>
<dbReference type="EMBL" id="WJEC01008595">
    <property type="protein sequence ID" value="KAF7461467.1"/>
    <property type="molecule type" value="Genomic_DNA"/>
</dbReference>
<accession>A0A834PKM1</accession>
<dbReference type="Proteomes" id="UP000662637">
    <property type="component" value="Unassembled WGS sequence"/>
</dbReference>
<evidence type="ECO:0000256" key="1">
    <source>
        <dbReference type="ARBA" id="ARBA00004141"/>
    </source>
</evidence>
<evidence type="ECO:0000313" key="7">
    <source>
        <dbReference type="EMBL" id="KAF7461467.1"/>
    </source>
</evidence>
<keyword evidence="5 6" id="KW-0472">Membrane</keyword>
<dbReference type="AlphaFoldDB" id="A0A834PKM1"/>
<dbReference type="PANTHER" id="PTHR19432">
    <property type="entry name" value="SUGAR TRANSPORTER"/>
    <property type="match status" value="1"/>
</dbReference>
<sequence length="145" mass="15680">MSSSLSLWSLSAALLQKYLDNYDLSIKVIYVLGTLGFSAGTAVMAMFPNVYVAMVTISTMGIVSMSISYCPYALLGHYHEVKEASPAKRLLEVRPGGSLPALLERPIKHVNCPSTEFIIDLGMGVTMTVQHCTPLRGKEVLVSPA</sequence>
<dbReference type="GO" id="GO:0016020">
    <property type="term" value="C:membrane"/>
    <property type="evidence" value="ECO:0007669"/>
    <property type="project" value="UniProtKB-SubCell"/>
</dbReference>
<evidence type="ECO:0000256" key="6">
    <source>
        <dbReference type="SAM" id="Phobius"/>
    </source>
</evidence>
<feature type="transmembrane region" description="Helical" evidence="6">
    <location>
        <begin position="29"/>
        <end position="52"/>
    </location>
</feature>
<organism evidence="7 8">
    <name type="scientific">Marmota monax</name>
    <name type="common">Woodchuck</name>
    <dbReference type="NCBI Taxonomy" id="9995"/>
    <lineage>
        <taxon>Eukaryota</taxon>
        <taxon>Metazoa</taxon>
        <taxon>Chordata</taxon>
        <taxon>Craniata</taxon>
        <taxon>Vertebrata</taxon>
        <taxon>Euteleostomi</taxon>
        <taxon>Mammalia</taxon>
        <taxon>Eutheria</taxon>
        <taxon>Euarchontoglires</taxon>
        <taxon>Glires</taxon>
        <taxon>Rodentia</taxon>
        <taxon>Sciuromorpha</taxon>
        <taxon>Sciuridae</taxon>
        <taxon>Xerinae</taxon>
        <taxon>Marmotini</taxon>
        <taxon>Marmota</taxon>
    </lineage>
</organism>
<dbReference type="GO" id="GO:0008506">
    <property type="term" value="F:sucrose:proton symporter activity"/>
    <property type="evidence" value="ECO:0007669"/>
    <property type="project" value="TreeGrafter"/>
</dbReference>
<dbReference type="PANTHER" id="PTHR19432:SF7">
    <property type="entry name" value="SOLUTE CARRIER FAMILY 45 MEMBER 4"/>
    <property type="match status" value="1"/>
</dbReference>
<evidence type="ECO:0000256" key="3">
    <source>
        <dbReference type="ARBA" id="ARBA00022692"/>
    </source>
</evidence>
<evidence type="ECO:0000256" key="4">
    <source>
        <dbReference type="ARBA" id="ARBA00022989"/>
    </source>
</evidence>
<gene>
    <name evidence="7" type="ORF">GHT09_014882</name>
</gene>
<evidence type="ECO:0000256" key="2">
    <source>
        <dbReference type="ARBA" id="ARBA00022448"/>
    </source>
</evidence>
<evidence type="ECO:0000313" key="8">
    <source>
        <dbReference type="Proteomes" id="UP000662637"/>
    </source>
</evidence>
<evidence type="ECO:0000256" key="5">
    <source>
        <dbReference type="ARBA" id="ARBA00023136"/>
    </source>
</evidence>
<keyword evidence="3 6" id="KW-0812">Transmembrane</keyword>
<proteinExistence type="predicted"/>